<evidence type="ECO:0000313" key="1">
    <source>
        <dbReference type="EMBL" id="KAF5829006.1"/>
    </source>
</evidence>
<dbReference type="EMBL" id="MU070216">
    <property type="protein sequence ID" value="KAF5829006.1"/>
    <property type="molecule type" value="Genomic_DNA"/>
</dbReference>
<evidence type="ECO:0008006" key="3">
    <source>
        <dbReference type="Google" id="ProtNLM"/>
    </source>
</evidence>
<accession>A0ABQ7G333</accession>
<name>A0ABQ7G333_DUNSA</name>
<evidence type="ECO:0000313" key="2">
    <source>
        <dbReference type="Proteomes" id="UP000815325"/>
    </source>
</evidence>
<keyword evidence="2" id="KW-1185">Reference proteome</keyword>
<gene>
    <name evidence="1" type="ORF">DUNSADRAFT_16710</name>
</gene>
<organism evidence="1 2">
    <name type="scientific">Dunaliella salina</name>
    <name type="common">Green alga</name>
    <name type="synonym">Protococcus salinus</name>
    <dbReference type="NCBI Taxonomy" id="3046"/>
    <lineage>
        <taxon>Eukaryota</taxon>
        <taxon>Viridiplantae</taxon>
        <taxon>Chlorophyta</taxon>
        <taxon>core chlorophytes</taxon>
        <taxon>Chlorophyceae</taxon>
        <taxon>CS clade</taxon>
        <taxon>Chlamydomonadales</taxon>
        <taxon>Dunaliellaceae</taxon>
        <taxon>Dunaliella</taxon>
    </lineage>
</organism>
<reference evidence="1" key="1">
    <citation type="submission" date="2017-08" db="EMBL/GenBank/DDBJ databases">
        <authorList>
            <person name="Polle J.E."/>
            <person name="Barry K."/>
            <person name="Cushman J."/>
            <person name="Schmutz J."/>
            <person name="Tran D."/>
            <person name="Hathwaick L.T."/>
            <person name="Yim W.C."/>
            <person name="Jenkins J."/>
            <person name="Mckie-Krisberg Z.M."/>
            <person name="Prochnik S."/>
            <person name="Lindquist E."/>
            <person name="Dockter R.B."/>
            <person name="Adam C."/>
            <person name="Molina H."/>
            <person name="Bunkerborg J."/>
            <person name="Jin E."/>
            <person name="Buchheim M."/>
            <person name="Magnuson J."/>
        </authorList>
    </citation>
    <scope>NUCLEOTIDE SEQUENCE</scope>
    <source>
        <strain evidence="1">CCAP 19/18</strain>
    </source>
</reference>
<proteinExistence type="predicted"/>
<sequence length="66" mass="7162">MLVRLHSPSPITAGGFTSFGPNWRFVSSAATVSIWKMSHLCMSMHICTSMHASLHAEKCVLQASDA</sequence>
<comment type="caution">
    <text evidence="1">The sequence shown here is derived from an EMBL/GenBank/DDBJ whole genome shotgun (WGS) entry which is preliminary data.</text>
</comment>
<protein>
    <recommendedName>
        <fullName evidence="3">Encoded protein</fullName>
    </recommendedName>
</protein>
<dbReference type="Proteomes" id="UP000815325">
    <property type="component" value="Unassembled WGS sequence"/>
</dbReference>